<dbReference type="AlphaFoldDB" id="A0A540LH58"/>
<proteinExistence type="predicted"/>
<protein>
    <submittedName>
        <fullName evidence="1">Uncharacterized protein</fullName>
    </submittedName>
</protein>
<dbReference type="EMBL" id="VIEB01000586">
    <property type="protein sequence ID" value="TQD85806.1"/>
    <property type="molecule type" value="Genomic_DNA"/>
</dbReference>
<reference evidence="1 2" key="1">
    <citation type="journal article" date="2019" name="G3 (Bethesda)">
        <title>Sequencing of a Wild Apple (Malus baccata) Genome Unravels the Differences Between Cultivated and Wild Apple Species Regarding Disease Resistance and Cold Tolerance.</title>
        <authorList>
            <person name="Chen X."/>
        </authorList>
    </citation>
    <scope>NUCLEOTIDE SEQUENCE [LARGE SCALE GENOMIC DNA]</scope>
    <source>
        <strain evidence="2">cv. Shandingzi</strain>
        <tissue evidence="1">Leaves</tissue>
    </source>
</reference>
<sequence>MDGEWVMVFRVDGGTARDDFWAGNMDFGDGKVRQKSRFNFWREWLCMRGGDLI</sequence>
<accession>A0A540LH58</accession>
<evidence type="ECO:0000313" key="2">
    <source>
        <dbReference type="Proteomes" id="UP000315295"/>
    </source>
</evidence>
<dbReference type="Proteomes" id="UP000315295">
    <property type="component" value="Unassembled WGS sequence"/>
</dbReference>
<comment type="caution">
    <text evidence="1">The sequence shown here is derived from an EMBL/GenBank/DDBJ whole genome shotgun (WGS) entry which is preliminary data.</text>
</comment>
<gene>
    <name evidence="1" type="ORF">C1H46_028622</name>
</gene>
<organism evidence="1 2">
    <name type="scientific">Malus baccata</name>
    <name type="common">Siberian crab apple</name>
    <name type="synonym">Pyrus baccata</name>
    <dbReference type="NCBI Taxonomy" id="106549"/>
    <lineage>
        <taxon>Eukaryota</taxon>
        <taxon>Viridiplantae</taxon>
        <taxon>Streptophyta</taxon>
        <taxon>Embryophyta</taxon>
        <taxon>Tracheophyta</taxon>
        <taxon>Spermatophyta</taxon>
        <taxon>Magnoliopsida</taxon>
        <taxon>eudicotyledons</taxon>
        <taxon>Gunneridae</taxon>
        <taxon>Pentapetalae</taxon>
        <taxon>rosids</taxon>
        <taxon>fabids</taxon>
        <taxon>Rosales</taxon>
        <taxon>Rosaceae</taxon>
        <taxon>Amygdaloideae</taxon>
        <taxon>Maleae</taxon>
        <taxon>Malus</taxon>
    </lineage>
</organism>
<keyword evidence="2" id="KW-1185">Reference proteome</keyword>
<evidence type="ECO:0000313" key="1">
    <source>
        <dbReference type="EMBL" id="TQD85806.1"/>
    </source>
</evidence>
<name>A0A540LH58_MALBA</name>